<name>A0A430M160_9HYPO</name>
<protein>
    <recommendedName>
        <fullName evidence="1">Aminoglycoside phosphotransferase domain-containing protein</fullName>
    </recommendedName>
</protein>
<evidence type="ECO:0000313" key="3">
    <source>
        <dbReference type="Proteomes" id="UP000287124"/>
    </source>
</evidence>
<sequence length="498" mass="56853">MLSTLIQIVFMPWTLATIYLPKLWGYLSHFTDIPRLRTCETNTSNLNEAEVETLESNTQEFPATEEQEAQVKNTFIESLDLDAICALASRYNHGKPCQVIDKKNGSFNACFFVSFGQDGPEWVVRVPIEPILDNPWDKVLSEAATIEYLERETRIPVPHMHAYGRDAELTKTSTRTQAFLIVDAIQGEPLDKKHLIGAEEEHRRKFFSQLIDILAELRQQEFPLMGSLMPNPDGSPKPILGPVMSMSAATLRLPSQSTFSSARKYMKYQFDLISGLFSPPVSNHTVDDIKQEIFSLHCMEGIFDQVIDTQLDKGPFVLNHLDLRGPNIIVDKNLRIQGIVDWEFAHTVPRQVFTPPSWITGHDSIDTNKGMHTEFRSVLEENSQANSLWEQLGREWYGTDKSKDQTDMAFCVAHVLRRPADATEIFEDFFAHKLLDKSFDDSVSDFFNNNQQAALEAQRRAEQCESYTQYLKDNGLYETETDKLLAESKALKAKWGWE</sequence>
<reference evidence="2 3" key="1">
    <citation type="submission" date="2017-06" db="EMBL/GenBank/DDBJ databases">
        <title>Comparative genomic analysis of Ambrosia Fusariam Clade fungi.</title>
        <authorList>
            <person name="Stajich J.E."/>
            <person name="Carrillo J."/>
            <person name="Kijimoto T."/>
            <person name="Eskalen A."/>
            <person name="O'Donnell K."/>
            <person name="Kasson M."/>
        </authorList>
    </citation>
    <scope>NUCLEOTIDE SEQUENCE [LARGE SCALE GENOMIC DNA]</scope>
    <source>
        <strain evidence="2 3">UCR1854</strain>
    </source>
</reference>
<dbReference type="InterPro" id="IPR011009">
    <property type="entry name" value="Kinase-like_dom_sf"/>
</dbReference>
<gene>
    <name evidence="2" type="ORF">BHE90_003738</name>
</gene>
<dbReference type="Proteomes" id="UP000287124">
    <property type="component" value="Unassembled WGS sequence"/>
</dbReference>
<dbReference type="Gene3D" id="3.90.1200.10">
    <property type="match status" value="1"/>
</dbReference>
<keyword evidence="3" id="KW-1185">Reference proteome</keyword>
<evidence type="ECO:0000259" key="1">
    <source>
        <dbReference type="Pfam" id="PF01636"/>
    </source>
</evidence>
<dbReference type="InterPro" id="IPR051678">
    <property type="entry name" value="AGP_Transferase"/>
</dbReference>
<dbReference type="SUPFAM" id="SSF56112">
    <property type="entry name" value="Protein kinase-like (PK-like)"/>
    <property type="match status" value="1"/>
</dbReference>
<comment type="caution">
    <text evidence="2">The sequence shown here is derived from an EMBL/GenBank/DDBJ whole genome shotgun (WGS) entry which is preliminary data.</text>
</comment>
<dbReference type="PANTHER" id="PTHR21310:SF37">
    <property type="entry name" value="AMINOGLYCOSIDE PHOSPHOTRANSFERASE DOMAIN-CONTAINING PROTEIN"/>
    <property type="match status" value="1"/>
</dbReference>
<accession>A0A430M160</accession>
<evidence type="ECO:0000313" key="2">
    <source>
        <dbReference type="EMBL" id="RTE81738.1"/>
    </source>
</evidence>
<organism evidence="2 3">
    <name type="scientific">Fusarium euwallaceae</name>
    <dbReference type="NCBI Taxonomy" id="1147111"/>
    <lineage>
        <taxon>Eukaryota</taxon>
        <taxon>Fungi</taxon>
        <taxon>Dikarya</taxon>
        <taxon>Ascomycota</taxon>
        <taxon>Pezizomycotina</taxon>
        <taxon>Sordariomycetes</taxon>
        <taxon>Hypocreomycetidae</taxon>
        <taxon>Hypocreales</taxon>
        <taxon>Nectriaceae</taxon>
        <taxon>Fusarium</taxon>
        <taxon>Fusarium solani species complex</taxon>
    </lineage>
</organism>
<dbReference type="PANTHER" id="PTHR21310">
    <property type="entry name" value="AMINOGLYCOSIDE PHOSPHOTRANSFERASE-RELATED-RELATED"/>
    <property type="match status" value="1"/>
</dbReference>
<dbReference type="EMBL" id="MIKF01000036">
    <property type="protein sequence ID" value="RTE81738.1"/>
    <property type="molecule type" value="Genomic_DNA"/>
</dbReference>
<feature type="domain" description="Aminoglycoside phosphotransferase" evidence="1">
    <location>
        <begin position="111"/>
        <end position="347"/>
    </location>
</feature>
<dbReference type="InterPro" id="IPR002575">
    <property type="entry name" value="Aminoglycoside_PTrfase"/>
</dbReference>
<dbReference type="Pfam" id="PF01636">
    <property type="entry name" value="APH"/>
    <property type="match status" value="1"/>
</dbReference>
<dbReference type="AlphaFoldDB" id="A0A430M160"/>
<proteinExistence type="predicted"/>